<reference evidence="3" key="1">
    <citation type="journal article" date="2019" name="Curr. Biol.">
        <title>Genome Sequence of Striga asiatica Provides Insight into the Evolution of Plant Parasitism.</title>
        <authorList>
            <person name="Yoshida S."/>
            <person name="Kim S."/>
            <person name="Wafula E.K."/>
            <person name="Tanskanen J."/>
            <person name="Kim Y.M."/>
            <person name="Honaas L."/>
            <person name="Yang Z."/>
            <person name="Spallek T."/>
            <person name="Conn C.E."/>
            <person name="Ichihashi Y."/>
            <person name="Cheong K."/>
            <person name="Cui S."/>
            <person name="Der J.P."/>
            <person name="Gundlach H."/>
            <person name="Jiao Y."/>
            <person name="Hori C."/>
            <person name="Ishida J.K."/>
            <person name="Kasahara H."/>
            <person name="Kiba T."/>
            <person name="Kim M.S."/>
            <person name="Koo N."/>
            <person name="Laohavisit A."/>
            <person name="Lee Y.H."/>
            <person name="Lumba S."/>
            <person name="McCourt P."/>
            <person name="Mortimer J.C."/>
            <person name="Mutuku J.M."/>
            <person name="Nomura T."/>
            <person name="Sasaki-Sekimoto Y."/>
            <person name="Seto Y."/>
            <person name="Wang Y."/>
            <person name="Wakatake T."/>
            <person name="Sakakibara H."/>
            <person name="Demura T."/>
            <person name="Yamaguchi S."/>
            <person name="Yoneyama K."/>
            <person name="Manabe R.I."/>
            <person name="Nelson D.C."/>
            <person name="Schulman A.H."/>
            <person name="Timko M.P."/>
            <person name="dePamphilis C.W."/>
            <person name="Choi D."/>
            <person name="Shirasu K."/>
        </authorList>
    </citation>
    <scope>NUCLEOTIDE SEQUENCE [LARGE SCALE GENOMIC DNA]</scope>
    <source>
        <strain evidence="3">cv. UVA1</strain>
    </source>
</reference>
<dbReference type="EMBL" id="BKCP01006404">
    <property type="protein sequence ID" value="GER42565.1"/>
    <property type="molecule type" value="Genomic_DNA"/>
</dbReference>
<dbReference type="AlphaFoldDB" id="A0A5A7QBA8"/>
<dbReference type="Proteomes" id="UP000325081">
    <property type="component" value="Unassembled WGS sequence"/>
</dbReference>
<proteinExistence type="predicted"/>
<keyword evidence="3" id="KW-1185">Reference proteome</keyword>
<gene>
    <name evidence="2" type="ORF">STAS_19365</name>
</gene>
<accession>A0A5A7QBA8</accession>
<evidence type="ECO:0000256" key="1">
    <source>
        <dbReference type="SAM" id="MobiDB-lite"/>
    </source>
</evidence>
<feature type="region of interest" description="Disordered" evidence="1">
    <location>
        <begin position="53"/>
        <end position="97"/>
    </location>
</feature>
<sequence length="125" mass="12298">MQNAQMKMSARNTIPPPIIPAIMATSFVDCEGLGPIGGLSLLLLSGLGGEGVEMAGDGGDRPEGATGVAGDTTGVRSDSGDGAAGGGGGRVPAEGRMPVEAEEAGFLLRWMVLKPFGGGISGVDA</sequence>
<evidence type="ECO:0000313" key="2">
    <source>
        <dbReference type="EMBL" id="GER42565.1"/>
    </source>
</evidence>
<name>A0A5A7QBA8_STRAF</name>
<organism evidence="2 3">
    <name type="scientific">Striga asiatica</name>
    <name type="common">Asiatic witchweed</name>
    <name type="synonym">Buchnera asiatica</name>
    <dbReference type="NCBI Taxonomy" id="4170"/>
    <lineage>
        <taxon>Eukaryota</taxon>
        <taxon>Viridiplantae</taxon>
        <taxon>Streptophyta</taxon>
        <taxon>Embryophyta</taxon>
        <taxon>Tracheophyta</taxon>
        <taxon>Spermatophyta</taxon>
        <taxon>Magnoliopsida</taxon>
        <taxon>eudicotyledons</taxon>
        <taxon>Gunneridae</taxon>
        <taxon>Pentapetalae</taxon>
        <taxon>asterids</taxon>
        <taxon>lamiids</taxon>
        <taxon>Lamiales</taxon>
        <taxon>Orobanchaceae</taxon>
        <taxon>Buchnereae</taxon>
        <taxon>Striga</taxon>
    </lineage>
</organism>
<protein>
    <submittedName>
        <fullName evidence="2">ATP synthase subunit alpha</fullName>
    </submittedName>
</protein>
<comment type="caution">
    <text evidence="2">The sequence shown here is derived from an EMBL/GenBank/DDBJ whole genome shotgun (WGS) entry which is preliminary data.</text>
</comment>
<evidence type="ECO:0000313" key="3">
    <source>
        <dbReference type="Proteomes" id="UP000325081"/>
    </source>
</evidence>
<feature type="compositionally biased region" description="Low complexity" evidence="1">
    <location>
        <begin position="64"/>
        <end position="81"/>
    </location>
</feature>